<keyword evidence="2" id="KW-1185">Reference proteome</keyword>
<name>A0ABW1NV28_9ACTN</name>
<evidence type="ECO:0000313" key="2">
    <source>
        <dbReference type="Proteomes" id="UP001596137"/>
    </source>
</evidence>
<organism evidence="1 2">
    <name type="scientific">Sphaerisporangium aureirubrum</name>
    <dbReference type="NCBI Taxonomy" id="1544736"/>
    <lineage>
        <taxon>Bacteria</taxon>
        <taxon>Bacillati</taxon>
        <taxon>Actinomycetota</taxon>
        <taxon>Actinomycetes</taxon>
        <taxon>Streptosporangiales</taxon>
        <taxon>Streptosporangiaceae</taxon>
        <taxon>Sphaerisporangium</taxon>
    </lineage>
</organism>
<dbReference type="RefSeq" id="WP_380761385.1">
    <property type="nucleotide sequence ID" value="NZ_JBHSRF010000083.1"/>
</dbReference>
<comment type="caution">
    <text evidence="1">The sequence shown here is derived from an EMBL/GenBank/DDBJ whole genome shotgun (WGS) entry which is preliminary data.</text>
</comment>
<evidence type="ECO:0000313" key="1">
    <source>
        <dbReference type="EMBL" id="MFC6086317.1"/>
    </source>
</evidence>
<reference evidence="2" key="1">
    <citation type="journal article" date="2019" name="Int. J. Syst. Evol. Microbiol.">
        <title>The Global Catalogue of Microorganisms (GCM) 10K type strain sequencing project: providing services to taxonomists for standard genome sequencing and annotation.</title>
        <authorList>
            <consortium name="The Broad Institute Genomics Platform"/>
            <consortium name="The Broad Institute Genome Sequencing Center for Infectious Disease"/>
            <person name="Wu L."/>
            <person name="Ma J."/>
        </authorList>
    </citation>
    <scope>NUCLEOTIDE SEQUENCE [LARGE SCALE GENOMIC DNA]</scope>
    <source>
        <strain evidence="2">JCM 30346</strain>
    </source>
</reference>
<dbReference type="EMBL" id="JBHSRF010000083">
    <property type="protein sequence ID" value="MFC6086317.1"/>
    <property type="molecule type" value="Genomic_DNA"/>
</dbReference>
<accession>A0ABW1NV28</accession>
<keyword evidence="1" id="KW-0489">Methyltransferase</keyword>
<gene>
    <name evidence="1" type="ORF">ACFP1K_34465</name>
</gene>
<dbReference type="Pfam" id="PF13578">
    <property type="entry name" value="Methyltransf_24"/>
    <property type="match status" value="1"/>
</dbReference>
<dbReference type="Proteomes" id="UP001596137">
    <property type="component" value="Unassembled WGS sequence"/>
</dbReference>
<dbReference type="InterPro" id="IPR029063">
    <property type="entry name" value="SAM-dependent_MTases_sf"/>
</dbReference>
<dbReference type="EC" id="2.1.1.-" evidence="1"/>
<sequence length="263" mass="28889">MTIFTVARNAMRPAYLPTMAHKVYLRVRHGHDRERKAALGWAGAHAQDLDAWGRRADPALWAESVEFARRLAESAGPKVDQVAAAGVDLGGPGGVELLYFLTRSLRPAVALETGVAAGWSTAAILGAVAANGAGQLYSSDFPLFRISHPERYIGCVVPEELRGSWSLHLKGDRRNLPEILSRVQEVGLSHYDSDKTRGGREYFLRRVKSHTGPRHVLVMDDVQDNLVFREHVARQPAFRVFSYQGKFIGLTGPGLAAVERGGR</sequence>
<dbReference type="Gene3D" id="3.40.50.150">
    <property type="entry name" value="Vaccinia Virus protein VP39"/>
    <property type="match status" value="1"/>
</dbReference>
<dbReference type="GO" id="GO:0032259">
    <property type="term" value="P:methylation"/>
    <property type="evidence" value="ECO:0007669"/>
    <property type="project" value="UniProtKB-KW"/>
</dbReference>
<keyword evidence="1" id="KW-0808">Transferase</keyword>
<protein>
    <submittedName>
        <fullName evidence="1">Class I SAM-dependent methyltransferase</fullName>
        <ecNumber evidence="1">2.1.1.-</ecNumber>
    </submittedName>
</protein>
<proteinExistence type="predicted"/>
<dbReference type="GO" id="GO:0008168">
    <property type="term" value="F:methyltransferase activity"/>
    <property type="evidence" value="ECO:0007669"/>
    <property type="project" value="UniProtKB-KW"/>
</dbReference>